<feature type="domain" description="Ferrous iron transporter FeoA-like" evidence="2">
    <location>
        <begin position="3"/>
        <end position="76"/>
    </location>
</feature>
<dbReference type="InterPro" id="IPR052713">
    <property type="entry name" value="FeoA"/>
</dbReference>
<dbReference type="InterPro" id="IPR038157">
    <property type="entry name" value="FeoA_core_dom"/>
</dbReference>
<dbReference type="InterPro" id="IPR007167">
    <property type="entry name" value="Fe-transptr_FeoA-like"/>
</dbReference>
<evidence type="ECO:0000313" key="3">
    <source>
        <dbReference type="EMBL" id="PIS05980.1"/>
    </source>
</evidence>
<evidence type="ECO:0000256" key="1">
    <source>
        <dbReference type="ARBA" id="ARBA00023004"/>
    </source>
</evidence>
<evidence type="ECO:0000313" key="4">
    <source>
        <dbReference type="Proteomes" id="UP000229056"/>
    </source>
</evidence>
<organism evidence="3 4">
    <name type="scientific">Candidatus Buchananbacteria bacterium CG10_big_fil_rev_8_21_14_0_10_33_19</name>
    <dbReference type="NCBI Taxonomy" id="1974525"/>
    <lineage>
        <taxon>Bacteria</taxon>
        <taxon>Candidatus Buchananiibacteriota</taxon>
    </lineage>
</organism>
<sequence>MTTTLDKLHACQFCIVVEIKETVFAVFQRLLEMGFIEGAGIEVLGFAPLGDPMRLKIYDSVIAIRKSEAALITVETI</sequence>
<dbReference type="SUPFAM" id="SSF50037">
    <property type="entry name" value="C-terminal domain of transcriptional repressors"/>
    <property type="match status" value="1"/>
</dbReference>
<evidence type="ECO:0000259" key="2">
    <source>
        <dbReference type="SMART" id="SM00899"/>
    </source>
</evidence>
<keyword evidence="1" id="KW-0408">Iron</keyword>
<dbReference type="AlphaFoldDB" id="A0A2H0W5Q5"/>
<dbReference type="Gene3D" id="2.30.30.90">
    <property type="match status" value="1"/>
</dbReference>
<dbReference type="Pfam" id="PF04023">
    <property type="entry name" value="FeoA"/>
    <property type="match status" value="1"/>
</dbReference>
<name>A0A2H0W5Q5_9BACT</name>
<protein>
    <submittedName>
        <fullName evidence="3">Ferrous iron transport protein A</fullName>
    </submittedName>
</protein>
<dbReference type="SMART" id="SM00899">
    <property type="entry name" value="FeoA"/>
    <property type="match status" value="1"/>
</dbReference>
<gene>
    <name evidence="3" type="ORF">COT80_04405</name>
</gene>
<dbReference type="Proteomes" id="UP000229056">
    <property type="component" value="Unassembled WGS sequence"/>
</dbReference>
<dbReference type="EMBL" id="PEZY01000012">
    <property type="protein sequence ID" value="PIS05980.1"/>
    <property type="molecule type" value="Genomic_DNA"/>
</dbReference>
<dbReference type="PANTHER" id="PTHR42954:SF2">
    <property type="entry name" value="FE(2+) TRANSPORT PROTEIN A"/>
    <property type="match status" value="1"/>
</dbReference>
<comment type="caution">
    <text evidence="3">The sequence shown here is derived from an EMBL/GenBank/DDBJ whole genome shotgun (WGS) entry which is preliminary data.</text>
</comment>
<reference evidence="4" key="1">
    <citation type="submission" date="2017-09" db="EMBL/GenBank/DDBJ databases">
        <title>Depth-based differentiation of microbial function through sediment-hosted aquifers and enrichment of novel symbionts in the deep terrestrial subsurface.</title>
        <authorList>
            <person name="Probst A.J."/>
            <person name="Ladd B."/>
            <person name="Jarett J.K."/>
            <person name="Geller-Mcgrath D.E."/>
            <person name="Sieber C.M.K."/>
            <person name="Emerson J.B."/>
            <person name="Anantharaman K."/>
            <person name="Thomas B.C."/>
            <person name="Malmstrom R."/>
            <person name="Stieglmeier M."/>
            <person name="Klingl A."/>
            <person name="Woyke T."/>
            <person name="Ryan C.M."/>
            <person name="Banfield J.F."/>
        </authorList>
    </citation>
    <scope>NUCLEOTIDE SEQUENCE [LARGE SCALE GENOMIC DNA]</scope>
</reference>
<accession>A0A2H0W5Q5</accession>
<dbReference type="GO" id="GO:0046914">
    <property type="term" value="F:transition metal ion binding"/>
    <property type="evidence" value="ECO:0007669"/>
    <property type="project" value="InterPro"/>
</dbReference>
<proteinExistence type="predicted"/>
<dbReference type="PANTHER" id="PTHR42954">
    <property type="entry name" value="FE(2+) TRANSPORT PROTEIN A"/>
    <property type="match status" value="1"/>
</dbReference>
<dbReference type="InterPro" id="IPR008988">
    <property type="entry name" value="Transcriptional_repressor_C"/>
</dbReference>